<evidence type="ECO:0000313" key="13">
    <source>
        <dbReference type="Proteomes" id="UP000050969"/>
    </source>
</evidence>
<keyword evidence="13" id="KW-1185">Reference proteome</keyword>
<dbReference type="InterPro" id="IPR036397">
    <property type="entry name" value="RNaseH_sf"/>
</dbReference>
<keyword evidence="7" id="KW-0479">Metal-binding</keyword>
<comment type="catalytic activity">
    <reaction evidence="1">
        <text>Endonucleolytic cleavage to 5'-phosphomonoester.</text>
        <dbReference type="EC" id="3.1.26.4"/>
    </reaction>
</comment>
<dbReference type="PATRIC" id="fig|1293598.4.peg.23"/>
<name>A0A0R2MYY4_9LACO</name>
<gene>
    <name evidence="12" type="ORF">IV56_GL000023</name>
</gene>
<dbReference type="Proteomes" id="UP000050969">
    <property type="component" value="Unassembled WGS sequence"/>
</dbReference>
<dbReference type="InterPro" id="IPR022892">
    <property type="entry name" value="RNaseHI"/>
</dbReference>
<evidence type="ECO:0000256" key="5">
    <source>
        <dbReference type="ARBA" id="ARBA00012180"/>
    </source>
</evidence>
<dbReference type="InterPro" id="IPR050092">
    <property type="entry name" value="RNase_H"/>
</dbReference>
<keyword evidence="6" id="KW-0540">Nuclease</keyword>
<evidence type="ECO:0000256" key="4">
    <source>
        <dbReference type="ARBA" id="ARBA00011245"/>
    </source>
</evidence>
<keyword evidence="9" id="KW-0378">Hydrolase</keyword>
<evidence type="ECO:0000256" key="7">
    <source>
        <dbReference type="ARBA" id="ARBA00022723"/>
    </source>
</evidence>
<evidence type="ECO:0000256" key="8">
    <source>
        <dbReference type="ARBA" id="ARBA00022759"/>
    </source>
</evidence>
<keyword evidence="8" id="KW-0255">Endonuclease</keyword>
<organism evidence="12 13">
    <name type="scientific">Lacticaseibacillus saniviri JCM 17471 = DSM 24301</name>
    <dbReference type="NCBI Taxonomy" id="1293598"/>
    <lineage>
        <taxon>Bacteria</taxon>
        <taxon>Bacillati</taxon>
        <taxon>Bacillota</taxon>
        <taxon>Bacilli</taxon>
        <taxon>Lactobacillales</taxon>
        <taxon>Lactobacillaceae</taxon>
        <taxon>Lacticaseibacillus</taxon>
    </lineage>
</organism>
<dbReference type="EC" id="3.1.26.4" evidence="5"/>
<dbReference type="GO" id="GO:0043137">
    <property type="term" value="P:DNA replication, removal of RNA primer"/>
    <property type="evidence" value="ECO:0007669"/>
    <property type="project" value="TreeGrafter"/>
</dbReference>
<dbReference type="STRING" id="1293598.IV56_GL000023"/>
<keyword evidence="10" id="KW-0460">Magnesium</keyword>
<evidence type="ECO:0000256" key="10">
    <source>
        <dbReference type="ARBA" id="ARBA00022842"/>
    </source>
</evidence>
<feature type="domain" description="RNase H type-1" evidence="11">
    <location>
        <begin position="1"/>
        <end position="154"/>
    </location>
</feature>
<protein>
    <recommendedName>
        <fullName evidence="5">ribonuclease H</fullName>
        <ecNumber evidence="5">3.1.26.4</ecNumber>
    </recommendedName>
</protein>
<evidence type="ECO:0000256" key="1">
    <source>
        <dbReference type="ARBA" id="ARBA00000077"/>
    </source>
</evidence>
<comment type="cofactor">
    <cofactor evidence="2">
        <name>Mg(2+)</name>
        <dbReference type="ChEBI" id="CHEBI:18420"/>
    </cofactor>
</comment>
<dbReference type="CDD" id="cd09278">
    <property type="entry name" value="RNase_HI_prokaryote_like"/>
    <property type="match status" value="1"/>
</dbReference>
<dbReference type="InterPro" id="IPR012337">
    <property type="entry name" value="RNaseH-like_sf"/>
</dbReference>
<dbReference type="InterPro" id="IPR002156">
    <property type="entry name" value="RNaseH_domain"/>
</dbReference>
<dbReference type="SUPFAM" id="SSF53098">
    <property type="entry name" value="Ribonuclease H-like"/>
    <property type="match status" value="1"/>
</dbReference>
<dbReference type="EMBL" id="JQCE01000001">
    <property type="protein sequence ID" value="KRO18872.1"/>
    <property type="molecule type" value="Genomic_DNA"/>
</dbReference>
<dbReference type="AlphaFoldDB" id="A0A0R2MYY4"/>
<comment type="similarity">
    <text evidence="3">Belongs to the RNase H family.</text>
</comment>
<dbReference type="PANTHER" id="PTHR10642">
    <property type="entry name" value="RIBONUCLEASE H1"/>
    <property type="match status" value="1"/>
</dbReference>
<evidence type="ECO:0000313" key="12">
    <source>
        <dbReference type="EMBL" id="KRO18872.1"/>
    </source>
</evidence>
<evidence type="ECO:0000256" key="9">
    <source>
        <dbReference type="ARBA" id="ARBA00022801"/>
    </source>
</evidence>
<dbReference type="Gene3D" id="3.30.420.10">
    <property type="entry name" value="Ribonuclease H-like superfamily/Ribonuclease H"/>
    <property type="match status" value="1"/>
</dbReference>
<comment type="caution">
    <text evidence="12">The sequence shown here is derived from an EMBL/GenBank/DDBJ whole genome shotgun (WGS) entry which is preliminary data.</text>
</comment>
<evidence type="ECO:0000256" key="6">
    <source>
        <dbReference type="ARBA" id="ARBA00022722"/>
    </source>
</evidence>
<dbReference type="PANTHER" id="PTHR10642:SF26">
    <property type="entry name" value="RIBONUCLEASE H1"/>
    <property type="match status" value="1"/>
</dbReference>
<dbReference type="GO" id="GO:0046872">
    <property type="term" value="F:metal ion binding"/>
    <property type="evidence" value="ECO:0007669"/>
    <property type="project" value="UniProtKB-KW"/>
</dbReference>
<dbReference type="PROSITE" id="PS50879">
    <property type="entry name" value="RNASE_H_1"/>
    <property type="match status" value="1"/>
</dbReference>
<evidence type="ECO:0000256" key="3">
    <source>
        <dbReference type="ARBA" id="ARBA00005300"/>
    </source>
</evidence>
<proteinExistence type="inferred from homology"/>
<reference evidence="12 13" key="1">
    <citation type="journal article" date="2015" name="Genome Announc.">
        <title>Expanding the biotechnology potential of lactobacilli through comparative genomics of 213 strains and associated genera.</title>
        <authorList>
            <person name="Sun Z."/>
            <person name="Harris H.M."/>
            <person name="McCann A."/>
            <person name="Guo C."/>
            <person name="Argimon S."/>
            <person name="Zhang W."/>
            <person name="Yang X."/>
            <person name="Jeffery I.B."/>
            <person name="Cooney J.C."/>
            <person name="Kagawa T.F."/>
            <person name="Liu W."/>
            <person name="Song Y."/>
            <person name="Salvetti E."/>
            <person name="Wrobel A."/>
            <person name="Rasinkangas P."/>
            <person name="Parkhill J."/>
            <person name="Rea M.C."/>
            <person name="O'Sullivan O."/>
            <person name="Ritari J."/>
            <person name="Douillard F.P."/>
            <person name="Paul Ross R."/>
            <person name="Yang R."/>
            <person name="Briner A.E."/>
            <person name="Felis G.E."/>
            <person name="de Vos W.M."/>
            <person name="Barrangou R."/>
            <person name="Klaenhammer T.R."/>
            <person name="Caufield P.W."/>
            <person name="Cui Y."/>
            <person name="Zhang H."/>
            <person name="O'Toole P.W."/>
        </authorList>
    </citation>
    <scope>NUCLEOTIDE SEQUENCE [LARGE SCALE GENOMIC DNA]</scope>
    <source>
        <strain evidence="12 13">DSM 24301</strain>
    </source>
</reference>
<sequence>MTQAITLYTDGGNRNTGNVAGGSVKPTDKSAWAALLIYGDHEKMLTGGDFGKTNNYMEILAVIEGLRAIKQPEIPVNIYSDSAYVINTMQQRWWVKWQQNNWKKGGKPVKNAELWQELIAQVNRFDQITFNKVKGHADNPYNNRVDAALNKTMDEL</sequence>
<dbReference type="RefSeq" id="WP_056991754.1">
    <property type="nucleotide sequence ID" value="NZ_JQCE01000001.1"/>
</dbReference>
<comment type="subunit">
    <text evidence="4">Monomer.</text>
</comment>
<evidence type="ECO:0000259" key="11">
    <source>
        <dbReference type="PROSITE" id="PS50879"/>
    </source>
</evidence>
<dbReference type="Pfam" id="PF00075">
    <property type="entry name" value="RNase_H"/>
    <property type="match status" value="1"/>
</dbReference>
<dbReference type="GO" id="GO:0004523">
    <property type="term" value="F:RNA-DNA hybrid ribonuclease activity"/>
    <property type="evidence" value="ECO:0007669"/>
    <property type="project" value="UniProtKB-EC"/>
</dbReference>
<dbReference type="GO" id="GO:0003676">
    <property type="term" value="F:nucleic acid binding"/>
    <property type="evidence" value="ECO:0007669"/>
    <property type="project" value="InterPro"/>
</dbReference>
<accession>A0A0R2MYY4</accession>
<evidence type="ECO:0000256" key="2">
    <source>
        <dbReference type="ARBA" id="ARBA00001946"/>
    </source>
</evidence>